<feature type="transmembrane region" description="Helical" evidence="9">
    <location>
        <begin position="298"/>
        <end position="323"/>
    </location>
</feature>
<feature type="transmembrane region" description="Helical" evidence="9">
    <location>
        <begin position="247"/>
        <end position="265"/>
    </location>
</feature>
<gene>
    <name evidence="10" type="ORF">M5D45_12280</name>
</gene>
<dbReference type="AlphaFoldDB" id="A0AAE9I3M0"/>
<protein>
    <submittedName>
        <fullName evidence="10">Glycosyltransferase family 39 protein</fullName>
    </submittedName>
</protein>
<feature type="transmembrane region" description="Helical" evidence="9">
    <location>
        <begin position="128"/>
        <end position="149"/>
    </location>
</feature>
<feature type="transmembrane region" description="Helical" evidence="9">
    <location>
        <begin position="20"/>
        <end position="39"/>
    </location>
</feature>
<feature type="transmembrane region" description="Helical" evidence="9">
    <location>
        <begin position="485"/>
        <end position="502"/>
    </location>
</feature>
<evidence type="ECO:0000256" key="3">
    <source>
        <dbReference type="ARBA" id="ARBA00022676"/>
    </source>
</evidence>
<feature type="region of interest" description="Disordered" evidence="8">
    <location>
        <begin position="510"/>
        <end position="543"/>
    </location>
</feature>
<dbReference type="GO" id="GO:0016763">
    <property type="term" value="F:pentosyltransferase activity"/>
    <property type="evidence" value="ECO:0007669"/>
    <property type="project" value="TreeGrafter"/>
</dbReference>
<proteinExistence type="predicted"/>
<evidence type="ECO:0000256" key="1">
    <source>
        <dbReference type="ARBA" id="ARBA00004651"/>
    </source>
</evidence>
<keyword evidence="7 9" id="KW-0472">Membrane</keyword>
<feature type="transmembrane region" description="Helical" evidence="9">
    <location>
        <begin position="335"/>
        <end position="354"/>
    </location>
</feature>
<evidence type="ECO:0000256" key="6">
    <source>
        <dbReference type="ARBA" id="ARBA00022989"/>
    </source>
</evidence>
<evidence type="ECO:0000313" key="10">
    <source>
        <dbReference type="EMBL" id="URF03306.1"/>
    </source>
</evidence>
<keyword evidence="4" id="KW-0808">Transferase</keyword>
<evidence type="ECO:0000256" key="7">
    <source>
        <dbReference type="ARBA" id="ARBA00023136"/>
    </source>
</evidence>
<dbReference type="GO" id="GO:0005886">
    <property type="term" value="C:plasma membrane"/>
    <property type="evidence" value="ECO:0007669"/>
    <property type="project" value="UniProtKB-SubCell"/>
</dbReference>
<sequence>MMRTASHRPHGFSHGSATTPAGMVTALVIVFFFSLAMLLSSGRLSSGDAGEQYRSAQLLAATGQLGSAVNPPLVTYWNKGPDGLYYEPHDVGALLLMMPGALIDEARGDIDPYRLVRDRYVGRTYGKLITSFIYAAYNTLGVVFMFLLMREFYSTRAAFGLALVFYAGTTFMPYAKTAWDVTPAAASLCAWLYFMARALRPPTSLAYFVAAGVALGLACSFRYSLLPFFGMGVLWLLWMQRARHKTGFALMLVALGITMLPAFYYNHIRTGLFLRPAIAADLHISDSLALNGNPVTGLLGLLASPNMGLFLFAPVLLLALFVYKMRHTLQVRQKQLLYAALASGICYLLMIAHMKNWGHFGWGPRYMVPLLPVLFFAAVPGLLWMWQHARRTAVPLLVISVLLNLGPTLINWHVIVGEFPGARPQNSALPYQHIGVWTGIEMSLSGEPLIFPKTNDPQTAMTDAARRFPDLFAMRLVELSPAGKAAGMLWALLCLGGMLLSLRHIMSATSPTHVSGPPQRGMATLHVTPSAPQASRHVGADRR</sequence>
<feature type="transmembrane region" description="Helical" evidence="9">
    <location>
        <begin position="205"/>
        <end position="238"/>
    </location>
</feature>
<reference evidence="10" key="1">
    <citation type="journal article" date="2022" name="Microbiol. Resour. Announc.">
        <title>Genome Sequence of Cupriavidus campinensis Strain G5, a Member of a Bacterial Consortium Capable of Polyethylene Degradation.</title>
        <authorList>
            <person name="Schneider B."/>
            <person name="Pfeiffer F."/>
            <person name="Dyall-Smith M."/>
            <person name="Kunte H.J."/>
        </authorList>
    </citation>
    <scope>NUCLEOTIDE SEQUENCE</scope>
    <source>
        <strain evidence="10">G5</strain>
    </source>
</reference>
<evidence type="ECO:0000256" key="4">
    <source>
        <dbReference type="ARBA" id="ARBA00022679"/>
    </source>
</evidence>
<keyword evidence="3" id="KW-0328">Glycosyltransferase</keyword>
<evidence type="ECO:0000313" key="11">
    <source>
        <dbReference type="Proteomes" id="UP001056132"/>
    </source>
</evidence>
<reference evidence="10" key="2">
    <citation type="submission" date="2022-05" db="EMBL/GenBank/DDBJ databases">
        <authorList>
            <person name="Kunte H.-J."/>
        </authorList>
    </citation>
    <scope>NUCLEOTIDE SEQUENCE</scope>
    <source>
        <strain evidence="10">G5</strain>
    </source>
</reference>
<organism evidence="10 11">
    <name type="scientific">Cupriavidus campinensis</name>
    <dbReference type="NCBI Taxonomy" id="151783"/>
    <lineage>
        <taxon>Bacteria</taxon>
        <taxon>Pseudomonadati</taxon>
        <taxon>Pseudomonadota</taxon>
        <taxon>Betaproteobacteria</taxon>
        <taxon>Burkholderiales</taxon>
        <taxon>Burkholderiaceae</taxon>
        <taxon>Cupriavidus</taxon>
    </lineage>
</organism>
<feature type="transmembrane region" description="Helical" evidence="9">
    <location>
        <begin position="155"/>
        <end position="174"/>
    </location>
</feature>
<feature type="transmembrane region" description="Helical" evidence="9">
    <location>
        <begin position="393"/>
        <end position="415"/>
    </location>
</feature>
<keyword evidence="5 9" id="KW-0812">Transmembrane</keyword>
<evidence type="ECO:0000256" key="2">
    <source>
        <dbReference type="ARBA" id="ARBA00022475"/>
    </source>
</evidence>
<dbReference type="Proteomes" id="UP001056132">
    <property type="component" value="Chromosome 1"/>
</dbReference>
<evidence type="ECO:0000256" key="9">
    <source>
        <dbReference type="SAM" id="Phobius"/>
    </source>
</evidence>
<evidence type="ECO:0000256" key="8">
    <source>
        <dbReference type="SAM" id="MobiDB-lite"/>
    </source>
</evidence>
<keyword evidence="2" id="KW-1003">Cell membrane</keyword>
<dbReference type="KEGG" id="ccam:M5D45_12280"/>
<dbReference type="PANTHER" id="PTHR33908:SF11">
    <property type="entry name" value="MEMBRANE PROTEIN"/>
    <property type="match status" value="1"/>
</dbReference>
<feature type="transmembrane region" description="Helical" evidence="9">
    <location>
        <begin position="366"/>
        <end position="386"/>
    </location>
</feature>
<evidence type="ECO:0000256" key="5">
    <source>
        <dbReference type="ARBA" id="ARBA00022692"/>
    </source>
</evidence>
<keyword evidence="6 9" id="KW-1133">Transmembrane helix</keyword>
<dbReference type="InterPro" id="IPR050297">
    <property type="entry name" value="LipidA_mod_glycosyltrf_83"/>
</dbReference>
<dbReference type="PANTHER" id="PTHR33908">
    <property type="entry name" value="MANNOSYLTRANSFERASE YKCB-RELATED"/>
    <property type="match status" value="1"/>
</dbReference>
<dbReference type="GO" id="GO:0009103">
    <property type="term" value="P:lipopolysaccharide biosynthetic process"/>
    <property type="evidence" value="ECO:0007669"/>
    <property type="project" value="UniProtKB-ARBA"/>
</dbReference>
<dbReference type="RefSeq" id="WP_250024702.1">
    <property type="nucleotide sequence ID" value="NZ_CP097330.1"/>
</dbReference>
<accession>A0AAE9I3M0</accession>
<comment type="subcellular location">
    <subcellularLocation>
        <location evidence="1">Cell membrane</location>
        <topology evidence="1">Multi-pass membrane protein</topology>
    </subcellularLocation>
</comment>
<dbReference type="EMBL" id="CP097330">
    <property type="protein sequence ID" value="URF03306.1"/>
    <property type="molecule type" value="Genomic_DNA"/>
</dbReference>
<name>A0AAE9I3M0_9BURK</name>